<evidence type="ECO:0000259" key="3">
    <source>
        <dbReference type="Pfam" id="PF02678"/>
    </source>
</evidence>
<dbReference type="Pfam" id="PF02678">
    <property type="entry name" value="Pirin"/>
    <property type="match status" value="1"/>
</dbReference>
<keyword evidence="6" id="KW-1185">Reference proteome</keyword>
<comment type="similarity">
    <text evidence="1 2">Belongs to the pirin family.</text>
</comment>
<evidence type="ECO:0000256" key="2">
    <source>
        <dbReference type="RuleBase" id="RU003457"/>
    </source>
</evidence>
<dbReference type="InterPro" id="IPR014710">
    <property type="entry name" value="RmlC-like_jellyroll"/>
</dbReference>
<dbReference type="PANTHER" id="PTHR13903:SF8">
    <property type="entry name" value="PIRIN"/>
    <property type="match status" value="1"/>
</dbReference>
<proteinExistence type="inferred from homology"/>
<dbReference type="Pfam" id="PF05726">
    <property type="entry name" value="Pirin_C"/>
    <property type="match status" value="1"/>
</dbReference>
<dbReference type="RefSeq" id="WP_262599489.1">
    <property type="nucleotide sequence ID" value="NZ_CP103300.1"/>
</dbReference>
<sequence length="286" mass="31275">MNSTRSVVHSIDAVPASDGAGVQLKRIMSQPPHQLMDPFLLLDELQADHRDALGGGFPPHPHRGIETISCMLVGGFRHEDHMGNRREVGNGGMQWMKSGRGVIHSEMPVPEQDRLHGFQLWLNMPRKAKMDDPQYMDIDRDAIPEWPLSEGKCRVLVGALQNDDIRVQAPTVREDTQALVLDVKVDAGGRVILPVTPGKVMIYVYRGVVNVAGSDSVISIGESTLAVLSESGDLELTASEQSGLLVLAGEPLNEPVVQSGPFVMNTREEIERAFQDYRTGELVATG</sequence>
<feature type="domain" description="Pirin N-terminal" evidence="3">
    <location>
        <begin position="24"/>
        <end position="122"/>
    </location>
</feature>
<name>A0ABY6GYD5_9GAMM</name>
<accession>A0ABY6GYD5</accession>
<protein>
    <submittedName>
        <fullName evidence="5">Pirin family protein</fullName>
    </submittedName>
</protein>
<dbReference type="PIRSF" id="PIRSF006232">
    <property type="entry name" value="Pirin"/>
    <property type="match status" value="1"/>
</dbReference>
<dbReference type="EMBL" id="CP103300">
    <property type="protein sequence ID" value="UYM17051.1"/>
    <property type="molecule type" value="Genomic_DNA"/>
</dbReference>
<evidence type="ECO:0000313" key="5">
    <source>
        <dbReference type="EMBL" id="UYM17051.1"/>
    </source>
</evidence>
<dbReference type="InterPro" id="IPR012093">
    <property type="entry name" value="Pirin"/>
</dbReference>
<dbReference type="CDD" id="cd02909">
    <property type="entry name" value="cupin_pirin_N"/>
    <property type="match status" value="1"/>
</dbReference>
<gene>
    <name evidence="5" type="ORF">NX720_03740</name>
</gene>
<dbReference type="InterPro" id="IPR011051">
    <property type="entry name" value="RmlC_Cupin_sf"/>
</dbReference>
<dbReference type="Gene3D" id="2.60.120.10">
    <property type="entry name" value="Jelly Rolls"/>
    <property type="match status" value="2"/>
</dbReference>
<dbReference type="Proteomes" id="UP001163255">
    <property type="component" value="Chromosome"/>
</dbReference>
<evidence type="ECO:0000256" key="1">
    <source>
        <dbReference type="ARBA" id="ARBA00008416"/>
    </source>
</evidence>
<dbReference type="PANTHER" id="PTHR13903">
    <property type="entry name" value="PIRIN-RELATED"/>
    <property type="match status" value="1"/>
</dbReference>
<feature type="domain" description="Pirin C-terminal" evidence="4">
    <location>
        <begin position="180"/>
        <end position="281"/>
    </location>
</feature>
<dbReference type="SUPFAM" id="SSF51182">
    <property type="entry name" value="RmlC-like cupins"/>
    <property type="match status" value="1"/>
</dbReference>
<evidence type="ECO:0000259" key="4">
    <source>
        <dbReference type="Pfam" id="PF05726"/>
    </source>
</evidence>
<dbReference type="InterPro" id="IPR003829">
    <property type="entry name" value="Pirin_N_dom"/>
</dbReference>
<evidence type="ECO:0000313" key="6">
    <source>
        <dbReference type="Proteomes" id="UP001163255"/>
    </source>
</evidence>
<dbReference type="InterPro" id="IPR008778">
    <property type="entry name" value="Pirin_C_dom"/>
</dbReference>
<organism evidence="5 6">
    <name type="scientific">Endozoicomonas euniceicola</name>
    <dbReference type="NCBI Taxonomy" id="1234143"/>
    <lineage>
        <taxon>Bacteria</taxon>
        <taxon>Pseudomonadati</taxon>
        <taxon>Pseudomonadota</taxon>
        <taxon>Gammaproteobacteria</taxon>
        <taxon>Oceanospirillales</taxon>
        <taxon>Endozoicomonadaceae</taxon>
        <taxon>Endozoicomonas</taxon>
    </lineage>
</organism>
<dbReference type="CDD" id="cd02247">
    <property type="entry name" value="cupin_pirin_C"/>
    <property type="match status" value="1"/>
</dbReference>
<reference evidence="5" key="1">
    <citation type="submission" date="2022-10" db="EMBL/GenBank/DDBJ databases">
        <title>Completed Genome Sequence of two octocoral isolated bacterium, Endozoicomonas euniceicola EF212T and Endozoicomonas gorgoniicola PS125T.</title>
        <authorList>
            <person name="Chiou Y.-J."/>
            <person name="Chen Y.-H."/>
        </authorList>
    </citation>
    <scope>NUCLEOTIDE SEQUENCE</scope>
    <source>
        <strain evidence="5">EF212</strain>
    </source>
</reference>